<evidence type="ECO:0000256" key="1">
    <source>
        <dbReference type="ARBA" id="ARBA00004496"/>
    </source>
</evidence>
<dbReference type="Pfam" id="PF02631">
    <property type="entry name" value="RecX_HTH2"/>
    <property type="match status" value="1"/>
</dbReference>
<dbReference type="InterPro" id="IPR053926">
    <property type="entry name" value="RecX_HTH_1st"/>
</dbReference>
<dbReference type="Pfam" id="PF21981">
    <property type="entry name" value="RecX_HTH3"/>
    <property type="match status" value="1"/>
</dbReference>
<evidence type="ECO:0000256" key="2">
    <source>
        <dbReference type="ARBA" id="ARBA00009695"/>
    </source>
</evidence>
<dbReference type="InterPro" id="IPR003783">
    <property type="entry name" value="Regulatory_RecX"/>
</dbReference>
<comment type="function">
    <text evidence="5">Modulates RecA activity.</text>
</comment>
<dbReference type="HAMAP" id="MF_01114">
    <property type="entry name" value="RecX"/>
    <property type="match status" value="1"/>
</dbReference>
<dbReference type="GO" id="GO:0006282">
    <property type="term" value="P:regulation of DNA repair"/>
    <property type="evidence" value="ECO:0007669"/>
    <property type="project" value="UniProtKB-UniRule"/>
</dbReference>
<dbReference type="InterPro" id="IPR053924">
    <property type="entry name" value="RecX_HTH_2nd"/>
</dbReference>
<accession>A0A9D2C5E3</accession>
<dbReference type="Gene3D" id="1.10.10.10">
    <property type="entry name" value="Winged helix-like DNA-binding domain superfamily/Winged helix DNA-binding domain"/>
    <property type="match status" value="3"/>
</dbReference>
<organism evidence="9 10">
    <name type="scientific">Candidatus Eisenbergiella pullistercoris</name>
    <dbReference type="NCBI Taxonomy" id="2838555"/>
    <lineage>
        <taxon>Bacteria</taxon>
        <taxon>Bacillati</taxon>
        <taxon>Bacillota</taxon>
        <taxon>Clostridia</taxon>
        <taxon>Lachnospirales</taxon>
        <taxon>Lachnospiraceae</taxon>
        <taxon>Eisenbergiella</taxon>
    </lineage>
</organism>
<sequence>MTVTSIVPEGRTRYAVTVDGEGGFVLYQKELSEYRIREGEELSEETLAEIMRKVLPRRAKLRCLNLLKSRSYTEKQLAEKLRAGKYPEAVIEEALSYVKSFGYVDDAAYARSYAEDQIEKKSVRRIAEELQRKGVDRGLIEEALLFVQERDGGQDEEGMIRRLLEKKHFDPETADFAEKRRIQAFLMRKGFTADGIRRAMNG</sequence>
<dbReference type="Pfam" id="PF21982">
    <property type="entry name" value="RecX_HTH1"/>
    <property type="match status" value="1"/>
</dbReference>
<dbReference type="GO" id="GO:0005737">
    <property type="term" value="C:cytoplasm"/>
    <property type="evidence" value="ECO:0007669"/>
    <property type="project" value="UniProtKB-SubCell"/>
</dbReference>
<evidence type="ECO:0000256" key="4">
    <source>
        <dbReference type="ARBA" id="ARBA00022490"/>
    </source>
</evidence>
<evidence type="ECO:0000256" key="3">
    <source>
        <dbReference type="ARBA" id="ARBA00018111"/>
    </source>
</evidence>
<proteinExistence type="inferred from homology"/>
<feature type="domain" description="RecX third three-helical" evidence="7">
    <location>
        <begin position="156"/>
        <end position="200"/>
    </location>
</feature>
<keyword evidence="4 5" id="KW-0963">Cytoplasm</keyword>
<dbReference type="InterPro" id="IPR053925">
    <property type="entry name" value="RecX_HTH_3rd"/>
</dbReference>
<reference evidence="9" key="2">
    <citation type="submission" date="2021-04" db="EMBL/GenBank/DDBJ databases">
        <authorList>
            <person name="Gilroy R."/>
        </authorList>
    </citation>
    <scope>NUCLEOTIDE SEQUENCE</scope>
    <source>
        <strain evidence="9">ChiSxjej3B15-24422</strain>
    </source>
</reference>
<dbReference type="EMBL" id="DXDD01000011">
    <property type="protein sequence ID" value="HIY59273.1"/>
    <property type="molecule type" value="Genomic_DNA"/>
</dbReference>
<feature type="domain" description="RecX second three-helical" evidence="6">
    <location>
        <begin position="105"/>
        <end position="144"/>
    </location>
</feature>
<comment type="caution">
    <text evidence="9">The sequence shown here is derived from an EMBL/GenBank/DDBJ whole genome shotgun (WGS) entry which is preliminary data.</text>
</comment>
<dbReference type="PANTHER" id="PTHR33602">
    <property type="entry name" value="REGULATORY PROTEIN RECX FAMILY PROTEIN"/>
    <property type="match status" value="1"/>
</dbReference>
<name>A0A9D2C5E3_9FIRM</name>
<protein>
    <recommendedName>
        <fullName evidence="3 5">Regulatory protein RecX</fullName>
    </recommendedName>
</protein>
<dbReference type="AlphaFoldDB" id="A0A9D2C5E3"/>
<dbReference type="InterPro" id="IPR036388">
    <property type="entry name" value="WH-like_DNA-bd_sf"/>
</dbReference>
<comment type="similarity">
    <text evidence="2 5">Belongs to the RecX family.</text>
</comment>
<evidence type="ECO:0000313" key="9">
    <source>
        <dbReference type="EMBL" id="HIY59273.1"/>
    </source>
</evidence>
<gene>
    <name evidence="5" type="primary">recX</name>
    <name evidence="9" type="ORF">H9831_01115</name>
</gene>
<evidence type="ECO:0000259" key="8">
    <source>
        <dbReference type="Pfam" id="PF21982"/>
    </source>
</evidence>
<comment type="subcellular location">
    <subcellularLocation>
        <location evidence="1 5">Cytoplasm</location>
    </subcellularLocation>
</comment>
<evidence type="ECO:0000259" key="6">
    <source>
        <dbReference type="Pfam" id="PF02631"/>
    </source>
</evidence>
<evidence type="ECO:0000313" key="10">
    <source>
        <dbReference type="Proteomes" id="UP000824007"/>
    </source>
</evidence>
<dbReference type="PANTHER" id="PTHR33602:SF1">
    <property type="entry name" value="REGULATORY PROTEIN RECX FAMILY PROTEIN"/>
    <property type="match status" value="1"/>
</dbReference>
<evidence type="ECO:0000259" key="7">
    <source>
        <dbReference type="Pfam" id="PF21981"/>
    </source>
</evidence>
<evidence type="ECO:0000256" key="5">
    <source>
        <dbReference type="HAMAP-Rule" id="MF_01114"/>
    </source>
</evidence>
<reference evidence="9" key="1">
    <citation type="journal article" date="2021" name="PeerJ">
        <title>Extensive microbial diversity within the chicken gut microbiome revealed by metagenomics and culture.</title>
        <authorList>
            <person name="Gilroy R."/>
            <person name="Ravi A."/>
            <person name="Getino M."/>
            <person name="Pursley I."/>
            <person name="Horton D.L."/>
            <person name="Alikhan N.F."/>
            <person name="Baker D."/>
            <person name="Gharbi K."/>
            <person name="Hall N."/>
            <person name="Watson M."/>
            <person name="Adriaenssens E.M."/>
            <person name="Foster-Nyarko E."/>
            <person name="Jarju S."/>
            <person name="Secka A."/>
            <person name="Antonio M."/>
            <person name="Oren A."/>
            <person name="Chaudhuri R.R."/>
            <person name="La Ragione R."/>
            <person name="Hildebrand F."/>
            <person name="Pallen M.J."/>
        </authorList>
    </citation>
    <scope>NUCLEOTIDE SEQUENCE</scope>
    <source>
        <strain evidence="9">ChiSxjej3B15-24422</strain>
    </source>
</reference>
<feature type="domain" description="RecX first three-helical" evidence="8">
    <location>
        <begin position="59"/>
        <end position="96"/>
    </location>
</feature>
<dbReference type="Proteomes" id="UP000824007">
    <property type="component" value="Unassembled WGS sequence"/>
</dbReference>